<dbReference type="EMBL" id="CACTIH010009745">
    <property type="protein sequence ID" value="CAA3032930.1"/>
    <property type="molecule type" value="Genomic_DNA"/>
</dbReference>
<keyword evidence="2" id="KW-0472">Membrane</keyword>
<proteinExistence type="predicted"/>
<dbReference type="Gramene" id="OE9A093052T1">
    <property type="protein sequence ID" value="OE9A093052C1"/>
    <property type="gene ID" value="OE9A093052"/>
</dbReference>
<feature type="compositionally biased region" description="Low complexity" evidence="1">
    <location>
        <begin position="1"/>
        <end position="15"/>
    </location>
</feature>
<dbReference type="Proteomes" id="UP000594638">
    <property type="component" value="Unassembled WGS sequence"/>
</dbReference>
<evidence type="ECO:0000256" key="1">
    <source>
        <dbReference type="SAM" id="MobiDB-lite"/>
    </source>
</evidence>
<dbReference type="AlphaFoldDB" id="A0A8S0VH20"/>
<name>A0A8S0VH20_OLEEU</name>
<keyword evidence="4" id="KW-1185">Reference proteome</keyword>
<reference evidence="3 4" key="1">
    <citation type="submission" date="2019-12" db="EMBL/GenBank/DDBJ databases">
        <authorList>
            <person name="Alioto T."/>
            <person name="Alioto T."/>
            <person name="Gomez Garrido J."/>
        </authorList>
    </citation>
    <scope>NUCLEOTIDE SEQUENCE [LARGE SCALE GENOMIC DNA]</scope>
</reference>
<feature type="region of interest" description="Disordered" evidence="1">
    <location>
        <begin position="1"/>
        <end position="78"/>
    </location>
</feature>
<dbReference type="Gene3D" id="2.40.70.10">
    <property type="entry name" value="Acid Proteases"/>
    <property type="match status" value="1"/>
</dbReference>
<protein>
    <submittedName>
        <fullName evidence="3">Uncharacterized protein</fullName>
    </submittedName>
</protein>
<dbReference type="OrthoDB" id="2011470at2759"/>
<evidence type="ECO:0000313" key="3">
    <source>
        <dbReference type="EMBL" id="CAA3032930.1"/>
    </source>
</evidence>
<comment type="caution">
    <text evidence="3">The sequence shown here is derived from an EMBL/GenBank/DDBJ whole genome shotgun (WGS) entry which is preliminary data.</text>
</comment>
<dbReference type="InterPro" id="IPR021109">
    <property type="entry name" value="Peptidase_aspartic_dom_sf"/>
</dbReference>
<evidence type="ECO:0000256" key="2">
    <source>
        <dbReference type="SAM" id="Phobius"/>
    </source>
</evidence>
<feature type="region of interest" description="Disordered" evidence="1">
    <location>
        <begin position="91"/>
        <end position="121"/>
    </location>
</feature>
<evidence type="ECO:0000313" key="4">
    <source>
        <dbReference type="Proteomes" id="UP000594638"/>
    </source>
</evidence>
<keyword evidence="2" id="KW-0812">Transmembrane</keyword>
<accession>A0A8S0VH20</accession>
<organism evidence="3 4">
    <name type="scientific">Olea europaea subsp. europaea</name>
    <dbReference type="NCBI Taxonomy" id="158383"/>
    <lineage>
        <taxon>Eukaryota</taxon>
        <taxon>Viridiplantae</taxon>
        <taxon>Streptophyta</taxon>
        <taxon>Embryophyta</taxon>
        <taxon>Tracheophyta</taxon>
        <taxon>Spermatophyta</taxon>
        <taxon>Magnoliopsida</taxon>
        <taxon>eudicotyledons</taxon>
        <taxon>Gunneridae</taxon>
        <taxon>Pentapetalae</taxon>
        <taxon>asterids</taxon>
        <taxon>lamiids</taxon>
        <taxon>Lamiales</taxon>
        <taxon>Oleaceae</taxon>
        <taxon>Oleeae</taxon>
        <taxon>Olea</taxon>
    </lineage>
</organism>
<sequence length="297" mass="31636">MSSSSTSPSESLDSSNQVAMKKKKKSPKQEVKSSPQVGPPSAPLRKAPLPEPGYSKPVPEQPLVGKSVDLGSPPVNHSISEEHHAHVLLISSDSPKSGNDSPIPATPESPSSVPLEHGGNHTIPPPSSLVASFYWNHLTDFHLPSNVPFQITVRACAKAVPGTILDEGACVSLMSSITRQALGSPYLGPVTQNLLAFDRGACPSLGVLPKFPITLGGKTIYIDVLVTQGALDFSLLLGHEYVYAMGALVSSLFHVVFFPHNRRIVIIYQLSFFSPPVPPTQFSSPPDFYPPIVSAPP</sequence>
<gene>
    <name evidence="3" type="ORF">OLEA9_A093052</name>
</gene>
<keyword evidence="2" id="KW-1133">Transmembrane helix</keyword>
<feature type="transmembrane region" description="Helical" evidence="2">
    <location>
        <begin position="241"/>
        <end position="258"/>
    </location>
</feature>
<feature type="compositionally biased region" description="Polar residues" evidence="1">
    <location>
        <begin position="91"/>
        <end position="100"/>
    </location>
</feature>